<feature type="transmembrane region" description="Helical" evidence="7">
    <location>
        <begin position="210"/>
        <end position="236"/>
    </location>
</feature>
<reference evidence="8 9" key="1">
    <citation type="submission" date="2023-03" db="EMBL/GenBank/DDBJ databases">
        <title>WGS of Methanotrichaceae archaeon Mx.</title>
        <authorList>
            <person name="Sorokin D.Y."/>
            <person name="Merkel A.Y."/>
        </authorList>
    </citation>
    <scope>NUCLEOTIDE SEQUENCE [LARGE SCALE GENOMIC DNA]</scope>
    <source>
        <strain evidence="8 9">Mx</strain>
    </source>
</reference>
<evidence type="ECO:0000313" key="8">
    <source>
        <dbReference type="EMBL" id="MDF0589638.1"/>
    </source>
</evidence>
<feature type="transmembrane region" description="Helical" evidence="7">
    <location>
        <begin position="242"/>
        <end position="268"/>
    </location>
</feature>
<evidence type="ECO:0000256" key="2">
    <source>
        <dbReference type="ARBA" id="ARBA00009773"/>
    </source>
</evidence>
<comment type="caution">
    <text evidence="8">The sequence shown here is derived from an EMBL/GenBank/DDBJ whole genome shotgun (WGS) entry which is preliminary data.</text>
</comment>
<gene>
    <name evidence="8" type="ORF">P0O15_00375</name>
</gene>
<evidence type="ECO:0000313" key="9">
    <source>
        <dbReference type="Proteomes" id="UP001220010"/>
    </source>
</evidence>
<evidence type="ECO:0000256" key="6">
    <source>
        <dbReference type="SAM" id="MobiDB-lite"/>
    </source>
</evidence>
<keyword evidence="4 7" id="KW-1133">Transmembrane helix</keyword>
<evidence type="ECO:0000256" key="5">
    <source>
        <dbReference type="ARBA" id="ARBA00023136"/>
    </source>
</evidence>
<feature type="transmembrane region" description="Helical" evidence="7">
    <location>
        <begin position="314"/>
        <end position="344"/>
    </location>
</feature>
<organism evidence="8 9">
    <name type="scientific">Candidatus Methanocrinis natronophilus</name>
    <dbReference type="NCBI Taxonomy" id="3033396"/>
    <lineage>
        <taxon>Archaea</taxon>
        <taxon>Methanobacteriati</taxon>
        <taxon>Methanobacteriota</taxon>
        <taxon>Stenosarchaea group</taxon>
        <taxon>Methanomicrobia</taxon>
        <taxon>Methanotrichales</taxon>
        <taxon>Methanotrichaceae</taxon>
        <taxon>Methanocrinis</taxon>
    </lineage>
</organism>
<evidence type="ECO:0000256" key="4">
    <source>
        <dbReference type="ARBA" id="ARBA00022989"/>
    </source>
</evidence>
<name>A0ABT5X4L5_9EURY</name>
<evidence type="ECO:0000256" key="1">
    <source>
        <dbReference type="ARBA" id="ARBA00004141"/>
    </source>
</evidence>
<dbReference type="RefSeq" id="WP_316965398.1">
    <property type="nucleotide sequence ID" value="NZ_JARFPK010000001.1"/>
</dbReference>
<sequence>MERKLRSLLIENAWILIPVLLLLILITYFLLPLMDGIILGVVFAYVGRPIKERFGKRERLGSAVATAAIVLPIALILGLGGVEVVSQLNWVVENQAEIIKRAGSFLAEVEMPLAGIDILPAIYEIPPAIYDDLTGSIKTLIELLARILSSIPVFSFGMSIILMGLNLIASIYVCYFLLMDGKKLAAGISTILPTENLAIYKKYEARIDSILSGIFIGAIYTSILSGVLAVMVFYAFGIPNPFALAALVFISGLIPILSSWLVIIPISVYRYFDMSPFDGVLFLVVSAVLIFVPSDLIIRPYIVSKKSTIHPLLVVLAFVGGVLVAGLGGFFLAPALMGVVVGVYQIHKEEKMASYEDETSKTGADPLGIGGTADPPETVGGSDGYDDPALKGERG</sequence>
<keyword evidence="3 7" id="KW-0812">Transmembrane</keyword>
<proteinExistence type="inferred from homology"/>
<evidence type="ECO:0000256" key="7">
    <source>
        <dbReference type="SAM" id="Phobius"/>
    </source>
</evidence>
<feature type="region of interest" description="Disordered" evidence="6">
    <location>
        <begin position="354"/>
        <end position="395"/>
    </location>
</feature>
<dbReference type="Pfam" id="PF01594">
    <property type="entry name" value="AI-2E_transport"/>
    <property type="match status" value="1"/>
</dbReference>
<dbReference type="PANTHER" id="PTHR21716:SF4">
    <property type="entry name" value="TRANSMEMBRANE PROTEIN 245"/>
    <property type="match status" value="1"/>
</dbReference>
<keyword evidence="9" id="KW-1185">Reference proteome</keyword>
<feature type="transmembrane region" description="Helical" evidence="7">
    <location>
        <begin position="60"/>
        <end position="82"/>
    </location>
</feature>
<feature type="transmembrane region" description="Helical" evidence="7">
    <location>
        <begin position="153"/>
        <end position="178"/>
    </location>
</feature>
<dbReference type="PANTHER" id="PTHR21716">
    <property type="entry name" value="TRANSMEMBRANE PROTEIN"/>
    <property type="match status" value="1"/>
</dbReference>
<evidence type="ECO:0000256" key="3">
    <source>
        <dbReference type="ARBA" id="ARBA00022692"/>
    </source>
</evidence>
<comment type="subcellular location">
    <subcellularLocation>
        <location evidence="1">Membrane</location>
        <topology evidence="1">Multi-pass membrane protein</topology>
    </subcellularLocation>
</comment>
<feature type="transmembrane region" description="Helical" evidence="7">
    <location>
        <begin position="15"/>
        <end position="48"/>
    </location>
</feature>
<keyword evidence="5 7" id="KW-0472">Membrane</keyword>
<protein>
    <submittedName>
        <fullName evidence="8">AI-2E family transporter</fullName>
    </submittedName>
</protein>
<comment type="similarity">
    <text evidence="2">Belongs to the autoinducer-2 exporter (AI-2E) (TC 2.A.86) family.</text>
</comment>
<accession>A0ABT5X4L5</accession>
<dbReference type="Proteomes" id="UP001220010">
    <property type="component" value="Unassembled WGS sequence"/>
</dbReference>
<dbReference type="EMBL" id="JARFPK010000001">
    <property type="protein sequence ID" value="MDF0589638.1"/>
    <property type="molecule type" value="Genomic_DNA"/>
</dbReference>
<dbReference type="InterPro" id="IPR002549">
    <property type="entry name" value="AI-2E-like"/>
</dbReference>
<feature type="transmembrane region" description="Helical" evidence="7">
    <location>
        <begin position="280"/>
        <end position="302"/>
    </location>
</feature>